<dbReference type="Proteomes" id="UP000238823">
    <property type="component" value="Unassembled WGS sequence"/>
</dbReference>
<dbReference type="RefSeq" id="WP_106091426.1">
    <property type="nucleotide sequence ID" value="NZ_PVNL01000092.1"/>
</dbReference>
<evidence type="ECO:0000313" key="1">
    <source>
        <dbReference type="EMBL" id="PRQ05603.1"/>
    </source>
</evidence>
<dbReference type="EMBL" id="PVNL01000092">
    <property type="protein sequence ID" value="PRQ05603.1"/>
    <property type="molecule type" value="Genomic_DNA"/>
</dbReference>
<name>A0A2S9YKI7_9BACT</name>
<sequence>MLFVDRLGDRLANSFFARPLRSGLVGVVTLDWFGTWQRVSDVNQEILLAATDGIRGVDQLEPDRHGVAVAPDKSRENPAAVSWTVT</sequence>
<protein>
    <submittedName>
        <fullName evidence="1">Uncharacterized protein</fullName>
    </submittedName>
</protein>
<organism evidence="1 2">
    <name type="scientific">Enhygromyxa salina</name>
    <dbReference type="NCBI Taxonomy" id="215803"/>
    <lineage>
        <taxon>Bacteria</taxon>
        <taxon>Pseudomonadati</taxon>
        <taxon>Myxococcota</taxon>
        <taxon>Polyangia</taxon>
        <taxon>Nannocystales</taxon>
        <taxon>Nannocystaceae</taxon>
        <taxon>Enhygromyxa</taxon>
    </lineage>
</organism>
<gene>
    <name evidence="1" type="ORF">ENSA7_44930</name>
</gene>
<accession>A0A2S9YKI7</accession>
<evidence type="ECO:0000313" key="2">
    <source>
        <dbReference type="Proteomes" id="UP000238823"/>
    </source>
</evidence>
<dbReference type="AlphaFoldDB" id="A0A2S9YKI7"/>
<comment type="caution">
    <text evidence="1">The sequence shown here is derived from an EMBL/GenBank/DDBJ whole genome shotgun (WGS) entry which is preliminary data.</text>
</comment>
<proteinExistence type="predicted"/>
<reference evidence="1 2" key="1">
    <citation type="submission" date="2018-03" db="EMBL/GenBank/DDBJ databases">
        <title>Draft Genome Sequences of the Obligatory Marine Myxobacteria Enhygromyxa salina SWB007.</title>
        <authorList>
            <person name="Poehlein A."/>
            <person name="Moghaddam J.A."/>
            <person name="Harms H."/>
            <person name="Alanjari M."/>
            <person name="Koenig G.M."/>
            <person name="Daniel R."/>
            <person name="Schaeberle T.F."/>
        </authorList>
    </citation>
    <scope>NUCLEOTIDE SEQUENCE [LARGE SCALE GENOMIC DNA]</scope>
    <source>
        <strain evidence="1 2">SWB007</strain>
    </source>
</reference>